<protein>
    <submittedName>
        <fullName evidence="8">GMC family oxidoreductase N-terminal domain-containing protein</fullName>
    </submittedName>
</protein>
<dbReference type="PROSITE" id="PS00624">
    <property type="entry name" value="GMC_OXRED_2"/>
    <property type="match status" value="1"/>
</dbReference>
<evidence type="ECO:0000256" key="5">
    <source>
        <dbReference type="RuleBase" id="RU003968"/>
    </source>
</evidence>
<feature type="domain" description="Glucose-methanol-choline oxidoreductase N-terminal" evidence="6">
    <location>
        <begin position="84"/>
        <end position="107"/>
    </location>
</feature>
<organism evidence="8 9">
    <name type="scientific">Denitromonas iodatirespirans</name>
    <dbReference type="NCBI Taxonomy" id="2795389"/>
    <lineage>
        <taxon>Bacteria</taxon>
        <taxon>Pseudomonadati</taxon>
        <taxon>Pseudomonadota</taxon>
        <taxon>Betaproteobacteria</taxon>
        <taxon>Rhodocyclales</taxon>
        <taxon>Zoogloeaceae</taxon>
        <taxon>Denitromonas</taxon>
    </lineage>
</organism>
<proteinExistence type="inferred from homology"/>
<dbReference type="Gene3D" id="3.30.560.10">
    <property type="entry name" value="Glucose Oxidase, domain 3"/>
    <property type="match status" value="1"/>
</dbReference>
<dbReference type="Pfam" id="PF05199">
    <property type="entry name" value="GMC_oxred_C"/>
    <property type="match status" value="1"/>
</dbReference>
<dbReference type="AlphaFoldDB" id="A0A944HD31"/>
<evidence type="ECO:0000256" key="4">
    <source>
        <dbReference type="ARBA" id="ARBA00022827"/>
    </source>
</evidence>
<comment type="similarity">
    <text evidence="2 5">Belongs to the GMC oxidoreductase family.</text>
</comment>
<evidence type="ECO:0000256" key="1">
    <source>
        <dbReference type="ARBA" id="ARBA00001974"/>
    </source>
</evidence>
<evidence type="ECO:0000256" key="3">
    <source>
        <dbReference type="ARBA" id="ARBA00022630"/>
    </source>
</evidence>
<keyword evidence="9" id="KW-1185">Reference proteome</keyword>
<dbReference type="Proteomes" id="UP000694660">
    <property type="component" value="Unassembled WGS sequence"/>
</dbReference>
<dbReference type="RefSeq" id="WP_214363258.1">
    <property type="nucleotide sequence ID" value="NZ_JAEKFT010000027.1"/>
</dbReference>
<dbReference type="PROSITE" id="PS51257">
    <property type="entry name" value="PROKAR_LIPOPROTEIN"/>
    <property type="match status" value="1"/>
</dbReference>
<gene>
    <name evidence="8" type="ORF">I8J34_19230</name>
</gene>
<evidence type="ECO:0000256" key="2">
    <source>
        <dbReference type="ARBA" id="ARBA00010790"/>
    </source>
</evidence>
<evidence type="ECO:0000313" key="8">
    <source>
        <dbReference type="EMBL" id="MBT0963322.1"/>
    </source>
</evidence>
<evidence type="ECO:0000259" key="6">
    <source>
        <dbReference type="PROSITE" id="PS00623"/>
    </source>
</evidence>
<dbReference type="GO" id="GO:0016614">
    <property type="term" value="F:oxidoreductase activity, acting on CH-OH group of donors"/>
    <property type="evidence" value="ECO:0007669"/>
    <property type="project" value="InterPro"/>
</dbReference>
<dbReference type="InterPro" id="IPR000172">
    <property type="entry name" value="GMC_OxRdtase_N"/>
</dbReference>
<keyword evidence="4 5" id="KW-0274">FAD</keyword>
<feature type="domain" description="Glucose-methanol-choline oxidoreductase N-terminal" evidence="7">
    <location>
        <begin position="257"/>
        <end position="271"/>
    </location>
</feature>
<dbReference type="InterPro" id="IPR007867">
    <property type="entry name" value="GMC_OxRtase_C"/>
</dbReference>
<dbReference type="SUPFAM" id="SSF54373">
    <property type="entry name" value="FAD-linked reductases, C-terminal domain"/>
    <property type="match status" value="1"/>
</dbReference>
<dbReference type="GO" id="GO:0050660">
    <property type="term" value="F:flavin adenine dinucleotide binding"/>
    <property type="evidence" value="ECO:0007669"/>
    <property type="project" value="InterPro"/>
</dbReference>
<dbReference type="Gene3D" id="3.50.50.60">
    <property type="entry name" value="FAD/NAD(P)-binding domain"/>
    <property type="match status" value="1"/>
</dbReference>
<evidence type="ECO:0000259" key="7">
    <source>
        <dbReference type="PROSITE" id="PS00624"/>
    </source>
</evidence>
<dbReference type="PANTHER" id="PTHR11552">
    <property type="entry name" value="GLUCOSE-METHANOL-CHOLINE GMC OXIDOREDUCTASE"/>
    <property type="match status" value="1"/>
</dbReference>
<dbReference type="InterPro" id="IPR012132">
    <property type="entry name" value="GMC_OxRdtase"/>
</dbReference>
<reference evidence="9" key="1">
    <citation type="journal article" date="2022" name="ISME J.">
        <title>Genetic and phylogenetic analysis of dissimilatory iodate-reducing bacteria identifies potential niches across the world's oceans.</title>
        <authorList>
            <person name="Reyes-Umana V."/>
            <person name="Henning Z."/>
            <person name="Lee K."/>
            <person name="Barnum T.P."/>
            <person name="Coates J.D."/>
        </authorList>
    </citation>
    <scope>NUCLEOTIDE SEQUENCE [LARGE SCALE GENOMIC DNA]</scope>
    <source>
        <strain evidence="9">IR12</strain>
    </source>
</reference>
<comment type="cofactor">
    <cofactor evidence="1">
        <name>FAD</name>
        <dbReference type="ChEBI" id="CHEBI:57692"/>
    </cofactor>
</comment>
<dbReference type="Pfam" id="PF00732">
    <property type="entry name" value="GMC_oxred_N"/>
    <property type="match status" value="1"/>
</dbReference>
<name>A0A944HD31_DENI1</name>
<dbReference type="InterPro" id="IPR036188">
    <property type="entry name" value="FAD/NAD-bd_sf"/>
</dbReference>
<accession>A0A944HD31</accession>
<comment type="caution">
    <text evidence="8">The sequence shown here is derived from an EMBL/GenBank/DDBJ whole genome shotgun (WGS) entry which is preliminary data.</text>
</comment>
<sequence>MKDFGEFDYIIAGAGAAGCVLANRLSADPEVRVLLLEAGNDERWIWTKIPVGYLYCINNPRTDWCYKTEPEPGLNGRSIIYARGKGLGGSTLINAMLYLRGQSRDYDEWAQLTGDANWAWDRVLPLFKGVEDHWHGASEAHGAGGEWRVEQQRLRWDILDRFAEAATQAGVPATADFNRGHNGGVSPFEVNQRRGTRWSAVRGFLDPVRKRPNLRIVTAAMSDRVVLDGTRVTGLHFRVNGEDCVARSRIETVLAAGSIGSPAILQRSGIGDPALLQSLGIPVAHALPGVGNNLQDHLQLRSIYRVEGIKTLNQQANSLWGKAMMGLEYALFRRGPLTMAPSQLGAFAHSDPSVPTPDLEYHVQPLSLDKFGDPLHTFPAFTASVCDLRPQSRGHVSIRDRDPASAPKIAPCYLSHEADRRKAAAAIRLTRHIVAQPALAPFKPVEQLPGPSYDTDEKLAFAAGNIGTTIFHPVGTCKMGRADDASAVTDSRLRVRGLAGLRVVDASIMPTITSGNTSAPTLMIATHGAQMIREDRLRA</sequence>
<evidence type="ECO:0000313" key="9">
    <source>
        <dbReference type="Proteomes" id="UP000694660"/>
    </source>
</evidence>
<dbReference type="PIRSF" id="PIRSF000137">
    <property type="entry name" value="Alcohol_oxidase"/>
    <property type="match status" value="1"/>
</dbReference>
<dbReference type="SUPFAM" id="SSF51905">
    <property type="entry name" value="FAD/NAD(P)-binding domain"/>
    <property type="match status" value="1"/>
</dbReference>
<keyword evidence="3 5" id="KW-0285">Flavoprotein</keyword>
<dbReference type="PROSITE" id="PS00623">
    <property type="entry name" value="GMC_OXRED_1"/>
    <property type="match status" value="1"/>
</dbReference>
<dbReference type="EMBL" id="JAEKFT010000027">
    <property type="protein sequence ID" value="MBT0963322.1"/>
    <property type="molecule type" value="Genomic_DNA"/>
</dbReference>
<dbReference type="PANTHER" id="PTHR11552:SF147">
    <property type="entry name" value="CHOLINE DEHYDROGENASE, MITOCHONDRIAL"/>
    <property type="match status" value="1"/>
</dbReference>